<sequence>MQRNNNNNSEMTFLVEDIEAVLEMNRLLEKENQELKHEVARLKSQIASLKAHDIERKSTLWKKLQYPSSVGNKEESLQKQTVQSLQTSEQLRTPVSESKKPSPSPPPPCSKLAVRRVPEVIEFYRYLNKRNAKIENRTNKTTASKEVSPGNMIGEIENKSMYLSAVKSDVEMQREFINYLIREVETAVFTDISAVEAFVKRLDGELSSLVDERAVLKHFPQWPERKADALREAACCFRDLKSIESETFSYKDKTKQPLPQTLRRIQTLERVIENIEKTREGTCRRYKEMQIPWDWMLDTGLVGQIKLNSLKLAREYMKRIIKELDSSRLPSSEDIIHQGARFAYRVHQFTGGFDLDTEQVFEELKRIHSANSPQACKA</sequence>
<evidence type="ECO:0000313" key="4">
    <source>
        <dbReference type="EnsemblPlants" id="AUR62025048-RA:cds"/>
    </source>
</evidence>
<dbReference type="GO" id="GO:0072699">
    <property type="term" value="P:protein localization to cortical microtubule cytoskeleton"/>
    <property type="evidence" value="ECO:0007669"/>
    <property type="project" value="TreeGrafter"/>
</dbReference>
<keyword evidence="5" id="KW-1185">Reference proteome</keyword>
<accession>A0A803M822</accession>
<feature type="compositionally biased region" description="Polar residues" evidence="3">
    <location>
        <begin position="78"/>
        <end position="93"/>
    </location>
</feature>
<dbReference type="EnsemblPlants" id="AUR62025048-RA">
    <property type="protein sequence ID" value="AUR62025048-RA:cds"/>
    <property type="gene ID" value="AUR62025048"/>
</dbReference>
<reference evidence="4" key="1">
    <citation type="journal article" date="2017" name="Nature">
        <title>The genome of Chenopodium quinoa.</title>
        <authorList>
            <person name="Jarvis D.E."/>
            <person name="Ho Y.S."/>
            <person name="Lightfoot D.J."/>
            <person name="Schmoeckel S.M."/>
            <person name="Li B."/>
            <person name="Borm T.J.A."/>
            <person name="Ohyanagi H."/>
            <person name="Mineta K."/>
            <person name="Michell C.T."/>
            <person name="Saber N."/>
            <person name="Kharbatia N.M."/>
            <person name="Rupper R.R."/>
            <person name="Sharp A.R."/>
            <person name="Dally N."/>
            <person name="Boughton B.A."/>
            <person name="Woo Y.H."/>
            <person name="Gao G."/>
            <person name="Schijlen E.G.W.M."/>
            <person name="Guo X."/>
            <person name="Momin A.A."/>
            <person name="Negrao S."/>
            <person name="Al-Babili S."/>
            <person name="Gehring C."/>
            <person name="Roessner U."/>
            <person name="Jung C."/>
            <person name="Murphy K."/>
            <person name="Arold S.T."/>
            <person name="Gojobori T."/>
            <person name="van der Linden C.G."/>
            <person name="van Loo E.N."/>
            <person name="Jellen E.N."/>
            <person name="Maughan P.J."/>
            <person name="Tester M."/>
        </authorList>
    </citation>
    <scope>NUCLEOTIDE SEQUENCE [LARGE SCALE GENOMIC DNA]</scope>
    <source>
        <strain evidence="4">cv. PI 614886</strain>
    </source>
</reference>
<name>A0A803M822_CHEQI</name>
<evidence type="ECO:0000313" key="5">
    <source>
        <dbReference type="Proteomes" id="UP000596660"/>
    </source>
</evidence>
<feature type="region of interest" description="Disordered" evidence="3">
    <location>
        <begin position="69"/>
        <end position="111"/>
    </location>
</feature>
<evidence type="ECO:0008006" key="6">
    <source>
        <dbReference type="Google" id="ProtNLM"/>
    </source>
</evidence>
<reference evidence="4" key="2">
    <citation type="submission" date="2021-03" db="UniProtKB">
        <authorList>
            <consortium name="EnsemblPlants"/>
        </authorList>
    </citation>
    <scope>IDENTIFICATION</scope>
</reference>
<evidence type="ECO:0000256" key="2">
    <source>
        <dbReference type="SAM" id="Coils"/>
    </source>
</evidence>
<dbReference type="InterPro" id="IPR040265">
    <property type="entry name" value="CHUP1/IPGA1-like"/>
</dbReference>
<proteinExistence type="predicted"/>
<dbReference type="OMA" id="IAKVRVM"/>
<dbReference type="GO" id="GO:0055028">
    <property type="term" value="C:cortical microtubule"/>
    <property type="evidence" value="ECO:0007669"/>
    <property type="project" value="TreeGrafter"/>
</dbReference>
<dbReference type="Gramene" id="AUR62025048-RA">
    <property type="protein sequence ID" value="AUR62025048-RA:cds"/>
    <property type="gene ID" value="AUR62025048"/>
</dbReference>
<evidence type="ECO:0000256" key="3">
    <source>
        <dbReference type="SAM" id="MobiDB-lite"/>
    </source>
</evidence>
<dbReference type="AlphaFoldDB" id="A0A803M822"/>
<organism evidence="4 5">
    <name type="scientific">Chenopodium quinoa</name>
    <name type="common">Quinoa</name>
    <dbReference type="NCBI Taxonomy" id="63459"/>
    <lineage>
        <taxon>Eukaryota</taxon>
        <taxon>Viridiplantae</taxon>
        <taxon>Streptophyta</taxon>
        <taxon>Embryophyta</taxon>
        <taxon>Tracheophyta</taxon>
        <taxon>Spermatophyta</taxon>
        <taxon>Magnoliopsida</taxon>
        <taxon>eudicotyledons</taxon>
        <taxon>Gunneridae</taxon>
        <taxon>Pentapetalae</taxon>
        <taxon>Caryophyllales</taxon>
        <taxon>Chenopodiaceae</taxon>
        <taxon>Chenopodioideae</taxon>
        <taxon>Atripliceae</taxon>
        <taxon>Chenopodium</taxon>
    </lineage>
</organism>
<keyword evidence="1 2" id="KW-0175">Coiled coil</keyword>
<dbReference type="Proteomes" id="UP000596660">
    <property type="component" value="Unplaced"/>
</dbReference>
<evidence type="ECO:0000256" key="1">
    <source>
        <dbReference type="ARBA" id="ARBA00023054"/>
    </source>
</evidence>
<dbReference type="PANTHER" id="PTHR31342:SF48">
    <property type="entry name" value="CHUP1-LIKE PROTEIN"/>
    <property type="match status" value="1"/>
</dbReference>
<feature type="coiled-coil region" evidence="2">
    <location>
        <begin position="18"/>
        <end position="52"/>
    </location>
</feature>
<dbReference type="PANTHER" id="PTHR31342">
    <property type="entry name" value="PROTEIN CHUP1, CHLOROPLASTIC"/>
    <property type="match status" value="1"/>
</dbReference>
<protein>
    <recommendedName>
        <fullName evidence="6">Protein CHUP1, chloroplastic</fullName>
    </recommendedName>
</protein>